<dbReference type="WBParaSite" id="ALUE_0001860201-mRNA-1">
    <property type="protein sequence ID" value="ALUE_0001860201-mRNA-1"/>
    <property type="gene ID" value="ALUE_0001860201"/>
</dbReference>
<dbReference type="Proteomes" id="UP000036681">
    <property type="component" value="Unplaced"/>
</dbReference>
<accession>A0A0M3IJ23</accession>
<reference evidence="2" key="1">
    <citation type="submission" date="2017-02" db="UniProtKB">
        <authorList>
            <consortium name="WormBaseParasite"/>
        </authorList>
    </citation>
    <scope>IDENTIFICATION</scope>
</reference>
<name>A0A0M3IJ23_ASCLU</name>
<evidence type="ECO:0000313" key="2">
    <source>
        <dbReference type="WBParaSite" id="ALUE_0001860201-mRNA-1"/>
    </source>
</evidence>
<protein>
    <submittedName>
        <fullName evidence="2">Uncharacterized protein</fullName>
    </submittedName>
</protein>
<keyword evidence="1" id="KW-1185">Reference proteome</keyword>
<proteinExistence type="predicted"/>
<organism evidence="1 2">
    <name type="scientific">Ascaris lumbricoides</name>
    <name type="common">Giant roundworm</name>
    <dbReference type="NCBI Taxonomy" id="6252"/>
    <lineage>
        <taxon>Eukaryota</taxon>
        <taxon>Metazoa</taxon>
        <taxon>Ecdysozoa</taxon>
        <taxon>Nematoda</taxon>
        <taxon>Chromadorea</taxon>
        <taxon>Rhabditida</taxon>
        <taxon>Spirurina</taxon>
        <taxon>Ascaridomorpha</taxon>
        <taxon>Ascaridoidea</taxon>
        <taxon>Ascarididae</taxon>
        <taxon>Ascaris</taxon>
    </lineage>
</organism>
<dbReference type="AlphaFoldDB" id="A0A0M3IJ23"/>
<sequence>MPNVRSPHPPVDIQRFNCVMCKFVPLFSFVILRTMDNSGDLVYLPTDMFRELPIAVVRRAFYCSCLSNVTIEDSRYWEGETANQTDESPQAQRTK</sequence>
<evidence type="ECO:0000313" key="1">
    <source>
        <dbReference type="Proteomes" id="UP000036681"/>
    </source>
</evidence>